<dbReference type="Gene3D" id="2.40.40.50">
    <property type="entry name" value="Ubiquitin fusion degradation protein UFD1, N-terminal domain"/>
    <property type="match status" value="1"/>
</dbReference>
<accession>A0ABQ4X7Y1</accession>
<name>A0ABQ4X7Y1_9ASTR</name>
<dbReference type="InterPro" id="IPR055418">
    <property type="entry name" value="UFD1_N2"/>
</dbReference>
<evidence type="ECO:0000313" key="5">
    <source>
        <dbReference type="EMBL" id="GJS61354.1"/>
    </source>
</evidence>
<evidence type="ECO:0000313" key="6">
    <source>
        <dbReference type="Proteomes" id="UP001151760"/>
    </source>
</evidence>
<dbReference type="InterPro" id="IPR004854">
    <property type="entry name" value="Ufd1-like"/>
</dbReference>
<evidence type="ECO:0000256" key="1">
    <source>
        <dbReference type="ARBA" id="ARBA00006043"/>
    </source>
</evidence>
<dbReference type="InterPro" id="IPR055417">
    <property type="entry name" value="UFD1_N1"/>
</dbReference>
<dbReference type="InterPro" id="IPR042299">
    <property type="entry name" value="Ufd1-like_Nn"/>
</dbReference>
<dbReference type="Pfam" id="PF03152">
    <property type="entry name" value="UFD1_N1"/>
    <property type="match status" value="1"/>
</dbReference>
<dbReference type="EMBL" id="BQNB010009284">
    <property type="protein sequence ID" value="GJS61354.1"/>
    <property type="molecule type" value="Genomic_DNA"/>
</dbReference>
<feature type="domain" description="Ubiquitin fusion degradation protein UFD1 N-terminal subdomain 1" evidence="3">
    <location>
        <begin position="86"/>
        <end position="163"/>
    </location>
</feature>
<keyword evidence="6" id="KW-1185">Reference proteome</keyword>
<protein>
    <submittedName>
        <fullName evidence="5">Ubiquitin fusion degradation protein 1</fullName>
    </submittedName>
</protein>
<dbReference type="Proteomes" id="UP001151760">
    <property type="component" value="Unassembled WGS sequence"/>
</dbReference>
<feature type="domain" description="Ubiquitin fusion degradation protein UFD1 N-terminal subdomain 2" evidence="4">
    <location>
        <begin position="166"/>
        <end position="242"/>
    </location>
</feature>
<reference evidence="5" key="2">
    <citation type="submission" date="2022-01" db="EMBL/GenBank/DDBJ databases">
        <authorList>
            <person name="Yamashiro T."/>
            <person name="Shiraishi A."/>
            <person name="Satake H."/>
            <person name="Nakayama K."/>
        </authorList>
    </citation>
    <scope>NUCLEOTIDE SEQUENCE</scope>
</reference>
<proteinExistence type="inferred from homology"/>
<gene>
    <name evidence="5" type="ORF">Tco_0656138</name>
</gene>
<evidence type="ECO:0000256" key="2">
    <source>
        <dbReference type="ARBA" id="ARBA00022786"/>
    </source>
</evidence>
<reference evidence="5" key="1">
    <citation type="journal article" date="2022" name="Int. J. Mol. Sci.">
        <title>Draft Genome of Tanacetum Coccineum: Genomic Comparison of Closely Related Tanacetum-Family Plants.</title>
        <authorList>
            <person name="Yamashiro T."/>
            <person name="Shiraishi A."/>
            <person name="Nakayama K."/>
            <person name="Satake H."/>
        </authorList>
    </citation>
    <scope>NUCLEOTIDE SEQUENCE</scope>
</reference>
<evidence type="ECO:0000259" key="3">
    <source>
        <dbReference type="Pfam" id="PF03152"/>
    </source>
</evidence>
<sequence length="283" mass="32683">MFSRRYPDNNTQDYKAVIRSLLVACPIYECFVSVESPVEENSAVATTCDETVYKCVESAKRIHQPGKKKLVTASRELHEWTCVLERNPHLEAGNKIISCPASSAVVDKTGFCVTFRIATSTLHYHCGVAEFTADEGFVFLPMWMMKKLKIRECDIVNIQNKCLPEGNYIKVQPNTTKFIALSDHKLLLKKTLRDNFTCLTTNDTVVVNHNHNKYLIHIVETKPSRVISLNDTDDYEVEFVTPLDCYKQPHRAILQEDEWMKKFKPFKGDDQQVLQYYSVYMFF</sequence>
<organism evidence="5 6">
    <name type="scientific">Tanacetum coccineum</name>
    <dbReference type="NCBI Taxonomy" id="301880"/>
    <lineage>
        <taxon>Eukaryota</taxon>
        <taxon>Viridiplantae</taxon>
        <taxon>Streptophyta</taxon>
        <taxon>Embryophyta</taxon>
        <taxon>Tracheophyta</taxon>
        <taxon>Spermatophyta</taxon>
        <taxon>Magnoliopsida</taxon>
        <taxon>eudicotyledons</taxon>
        <taxon>Gunneridae</taxon>
        <taxon>Pentapetalae</taxon>
        <taxon>asterids</taxon>
        <taxon>campanulids</taxon>
        <taxon>Asterales</taxon>
        <taxon>Asteraceae</taxon>
        <taxon>Asteroideae</taxon>
        <taxon>Anthemideae</taxon>
        <taxon>Anthemidinae</taxon>
        <taxon>Tanacetum</taxon>
    </lineage>
</organism>
<dbReference type="PANTHER" id="PTHR12555:SF21">
    <property type="entry name" value="UBIQUITIN FUSION DEGRADATION PROTEIN 1 HOMOLOG"/>
    <property type="match status" value="1"/>
</dbReference>
<evidence type="ECO:0000259" key="4">
    <source>
        <dbReference type="Pfam" id="PF24842"/>
    </source>
</evidence>
<dbReference type="Gene3D" id="3.10.330.10">
    <property type="match status" value="1"/>
</dbReference>
<dbReference type="PANTHER" id="PTHR12555">
    <property type="entry name" value="UBIQUITIN FUSION DEGRADATON PROTEIN 1"/>
    <property type="match status" value="1"/>
</dbReference>
<comment type="caution">
    <text evidence="5">The sequence shown here is derived from an EMBL/GenBank/DDBJ whole genome shotgun (WGS) entry which is preliminary data.</text>
</comment>
<comment type="similarity">
    <text evidence="1">Belongs to the UFD1 family.</text>
</comment>
<dbReference type="Pfam" id="PF24842">
    <property type="entry name" value="UFD1_N2"/>
    <property type="match status" value="1"/>
</dbReference>
<keyword evidence="2" id="KW-0833">Ubl conjugation pathway</keyword>